<reference evidence="1" key="1">
    <citation type="submission" date="2022-11" db="EMBL/GenBank/DDBJ databases">
        <title>Genome Sequence of Nemania bipapillata.</title>
        <authorList>
            <person name="Buettner E."/>
        </authorList>
    </citation>
    <scope>NUCLEOTIDE SEQUENCE</scope>
    <source>
        <strain evidence="1">CP14</strain>
    </source>
</reference>
<proteinExistence type="predicted"/>
<sequence length="102" mass="11604">MRSTDLPPSCTAQVVPSIRTLHVPFAWESKKSPEEGIPITISSARDMLARRHRWTSRRATSTSLSRRRRIIHLPLQAPRLASRNLPRSVMYGVLPAAPPLRW</sequence>
<accession>A0ACC2IFD1</accession>
<evidence type="ECO:0000313" key="1">
    <source>
        <dbReference type="EMBL" id="KAJ8113876.1"/>
    </source>
</evidence>
<dbReference type="EMBL" id="JAPESX010001475">
    <property type="protein sequence ID" value="KAJ8113876.1"/>
    <property type="molecule type" value="Genomic_DNA"/>
</dbReference>
<comment type="caution">
    <text evidence="1">The sequence shown here is derived from an EMBL/GenBank/DDBJ whole genome shotgun (WGS) entry which is preliminary data.</text>
</comment>
<protein>
    <submittedName>
        <fullName evidence="1">Uncharacterized protein</fullName>
    </submittedName>
</protein>
<evidence type="ECO:0000313" key="2">
    <source>
        <dbReference type="Proteomes" id="UP001153334"/>
    </source>
</evidence>
<gene>
    <name evidence="1" type="ORF">ONZ43_g5047</name>
</gene>
<dbReference type="Proteomes" id="UP001153334">
    <property type="component" value="Unassembled WGS sequence"/>
</dbReference>
<organism evidence="1 2">
    <name type="scientific">Nemania bipapillata</name>
    <dbReference type="NCBI Taxonomy" id="110536"/>
    <lineage>
        <taxon>Eukaryota</taxon>
        <taxon>Fungi</taxon>
        <taxon>Dikarya</taxon>
        <taxon>Ascomycota</taxon>
        <taxon>Pezizomycotina</taxon>
        <taxon>Sordariomycetes</taxon>
        <taxon>Xylariomycetidae</taxon>
        <taxon>Xylariales</taxon>
        <taxon>Xylariaceae</taxon>
        <taxon>Nemania</taxon>
    </lineage>
</organism>
<name>A0ACC2IFD1_9PEZI</name>
<keyword evidence="2" id="KW-1185">Reference proteome</keyword>